<gene>
    <name evidence="2" type="ORF">C2R26_01685</name>
</gene>
<protein>
    <submittedName>
        <fullName evidence="2">Uncharacterized protein</fullName>
    </submittedName>
</protein>
<evidence type="ECO:0000256" key="1">
    <source>
        <dbReference type="SAM" id="Phobius"/>
    </source>
</evidence>
<feature type="transmembrane region" description="Helical" evidence="1">
    <location>
        <begin position="225"/>
        <end position="246"/>
    </location>
</feature>
<dbReference type="EMBL" id="PPWZ01000010">
    <property type="protein sequence ID" value="POH37686.1"/>
    <property type="molecule type" value="Genomic_DNA"/>
</dbReference>
<keyword evidence="1" id="KW-1133">Transmembrane helix</keyword>
<reference evidence="2" key="1">
    <citation type="submission" date="2018-01" db="EMBL/GenBank/DDBJ databases">
        <title>Genome sequnecing of Lactobacillus formosensis KACC 18721.</title>
        <authorList>
            <person name="Kim S.-J."/>
            <person name="Heo J."/>
        </authorList>
    </citation>
    <scope>NUCLEOTIDE SEQUENCE</scope>
    <source>
        <strain evidence="2">KACC 18721</strain>
    </source>
</reference>
<sequence length="254" mass="28881">MTKFMGLSKNLMFEKWKQMNWIVAIDLIFLLAITIIHIFTNGFSNQAEFLFVSFNITMVVANIVAIIVLARKNEQVLTSNNYRLLPVADTKLYLGNLLTALLAFIYLQIIEGVISGILYIFTNSDASSFGSFGNGNMFNAALSVMLLMILGLVVLWTGITLVHLISNLISGFLPFGRQKFVMFVLYLVIIFVALGIFNYTTGNIFKMIYINQELVNLNQFTDTVWISNGIFFAWSVVFSVINIYLLRRWTETVR</sequence>
<name>A0A2P4R929_9LACO</name>
<proteinExistence type="predicted"/>
<organism evidence="2">
    <name type="scientific">Companilactobacillus formosensis</name>
    <dbReference type="NCBI Taxonomy" id="1617889"/>
    <lineage>
        <taxon>Bacteria</taxon>
        <taxon>Bacillati</taxon>
        <taxon>Bacillota</taxon>
        <taxon>Bacilli</taxon>
        <taxon>Lactobacillales</taxon>
        <taxon>Lactobacillaceae</taxon>
        <taxon>Companilactobacillus</taxon>
    </lineage>
</organism>
<comment type="caution">
    <text evidence="2">The sequence shown here is derived from an EMBL/GenBank/DDBJ whole genome shotgun (WGS) entry which is preliminary data.</text>
</comment>
<evidence type="ECO:0000313" key="2">
    <source>
        <dbReference type="EMBL" id="POH37686.1"/>
    </source>
</evidence>
<keyword evidence="1" id="KW-0472">Membrane</keyword>
<feature type="transmembrane region" description="Helical" evidence="1">
    <location>
        <begin position="21"/>
        <end position="43"/>
    </location>
</feature>
<feature type="transmembrane region" description="Helical" evidence="1">
    <location>
        <begin position="141"/>
        <end position="168"/>
    </location>
</feature>
<feature type="transmembrane region" description="Helical" evidence="1">
    <location>
        <begin position="92"/>
        <end position="121"/>
    </location>
</feature>
<dbReference type="AlphaFoldDB" id="A0A2P4R929"/>
<feature type="transmembrane region" description="Helical" evidence="1">
    <location>
        <begin position="49"/>
        <end position="71"/>
    </location>
</feature>
<accession>A0A2P4R929</accession>
<feature type="transmembrane region" description="Helical" evidence="1">
    <location>
        <begin position="180"/>
        <end position="205"/>
    </location>
</feature>
<keyword evidence="1" id="KW-0812">Transmembrane</keyword>